<dbReference type="Proteomes" id="UP001364472">
    <property type="component" value="Unassembled WGS sequence"/>
</dbReference>
<protein>
    <submittedName>
        <fullName evidence="4">GEVED domain-containing protein</fullName>
    </submittedName>
</protein>
<accession>A0AAW9R2P8</accession>
<feature type="chain" id="PRO_5043790907" evidence="2">
    <location>
        <begin position="27"/>
        <end position="2659"/>
    </location>
</feature>
<dbReference type="Pfam" id="PF20009">
    <property type="entry name" value="GEVED"/>
    <property type="match status" value="2"/>
</dbReference>
<feature type="signal peptide" evidence="2">
    <location>
        <begin position="1"/>
        <end position="26"/>
    </location>
</feature>
<dbReference type="InterPro" id="IPR024361">
    <property type="entry name" value="BACON"/>
</dbReference>
<dbReference type="Pfam" id="PF19190">
    <property type="entry name" value="BACON_2"/>
    <property type="match status" value="1"/>
</dbReference>
<evidence type="ECO:0000256" key="2">
    <source>
        <dbReference type="SAM" id="SignalP"/>
    </source>
</evidence>
<organism evidence="4 5">
    <name type="scientific">Denitratimonas tolerans</name>
    <dbReference type="NCBI Taxonomy" id="1338420"/>
    <lineage>
        <taxon>Bacteria</taxon>
        <taxon>Pseudomonadati</taxon>
        <taxon>Pseudomonadota</taxon>
        <taxon>Gammaproteobacteria</taxon>
        <taxon>Lysobacterales</taxon>
        <taxon>Lysobacteraceae</taxon>
        <taxon>Denitratimonas</taxon>
    </lineage>
</organism>
<dbReference type="InterPro" id="IPR044060">
    <property type="entry name" value="Bacterial_rp_domain"/>
</dbReference>
<dbReference type="InterPro" id="IPR045474">
    <property type="entry name" value="GEVED"/>
</dbReference>
<dbReference type="InterPro" id="IPR001322">
    <property type="entry name" value="Lamin_tail_dom"/>
</dbReference>
<dbReference type="EMBL" id="JBBDHC010000001">
    <property type="protein sequence ID" value="MEJ1248244.1"/>
    <property type="molecule type" value="Genomic_DNA"/>
</dbReference>
<keyword evidence="2" id="KW-0732">Signal</keyword>
<comment type="caution">
    <text evidence="4">The sequence shown here is derived from an EMBL/GenBank/DDBJ whole genome shotgun (WGS) entry which is preliminary data.</text>
</comment>
<dbReference type="PROSITE" id="PS51841">
    <property type="entry name" value="LTD"/>
    <property type="match status" value="1"/>
</dbReference>
<name>A0AAW9R2P8_9GAMM</name>
<proteinExistence type="predicted"/>
<dbReference type="Gene3D" id="2.60.40.10">
    <property type="entry name" value="Immunoglobulins"/>
    <property type="match status" value="2"/>
</dbReference>
<feature type="region of interest" description="Disordered" evidence="1">
    <location>
        <begin position="1031"/>
        <end position="1052"/>
    </location>
</feature>
<dbReference type="InterPro" id="IPR057693">
    <property type="entry name" value="DUF7933"/>
</dbReference>
<feature type="domain" description="LTD" evidence="3">
    <location>
        <begin position="714"/>
        <end position="847"/>
    </location>
</feature>
<dbReference type="Pfam" id="PF25564">
    <property type="entry name" value="DUF7933"/>
    <property type="match status" value="1"/>
</dbReference>
<reference evidence="4 5" key="1">
    <citation type="journal article" date="2016" name="Antonie Van Leeuwenhoek">
        <title>Denitratimonas tolerans gen. nov., sp. nov., a denitrifying bacterium isolated from a bioreactor for tannery wastewater treatment.</title>
        <authorList>
            <person name="Han S.I."/>
            <person name="Kim J.O."/>
            <person name="Lee Y.R."/>
            <person name="Ekpeghere K.I."/>
            <person name="Koh S.C."/>
            <person name="Whang K.S."/>
        </authorList>
    </citation>
    <scope>NUCLEOTIDE SEQUENCE [LARGE SCALE GENOMIC DNA]</scope>
    <source>
        <strain evidence="4 5">KACC 17565</strain>
    </source>
</reference>
<keyword evidence="5" id="KW-1185">Reference proteome</keyword>
<dbReference type="Pfam" id="PF00932">
    <property type="entry name" value="LTD"/>
    <property type="match status" value="1"/>
</dbReference>
<evidence type="ECO:0000256" key="1">
    <source>
        <dbReference type="SAM" id="MobiDB-lite"/>
    </source>
</evidence>
<evidence type="ECO:0000313" key="5">
    <source>
        <dbReference type="Proteomes" id="UP001364472"/>
    </source>
</evidence>
<gene>
    <name evidence="4" type="ORF">WB794_00920</name>
</gene>
<dbReference type="Pfam" id="PF18998">
    <property type="entry name" value="Flg_new_2"/>
    <property type="match status" value="4"/>
</dbReference>
<dbReference type="RefSeq" id="WP_337333953.1">
    <property type="nucleotide sequence ID" value="NZ_JBBDHC010000001.1"/>
</dbReference>
<sequence length="2659" mass="267613">MKNRLMTAVALALLGGGLIAGSSAFAATGDTGASFDKVTSTAVTAREFHEDSLAATAPNAPAAIAPYCTNTYTSGVEPITLVKINDIDNASAANATVAHEDFTAVLGTLRPGAPYAVTMKSNTGGAFTHGHALYVDWNQNGVFTDPGEGYWIGTINDSTGTDTKEVTAYITVPAGATLGPTRMRAMTRYNVSALSGLLPCNTAGYGQSEDYTVTLDPLASVPPAPPLLTADFAPELGPVPASTTLTLTLSNATDALATTTADFVTSLPAGMTLAADATTTCAGSLTGASGGDTITLATGATLAPGTSCVVSASVAVATAGSSVVSSGPLTTAEGSVSAVATFFGWDDSGSTGVATGFESPFTIGAINGQQSWYANSTANVISSVNPANGSQHYRLTSTTSGGAFALSPNFAAGTTRYISASANIRISDAGAYLEFTPQDPANAAVTTRIRFSGAASRDIQTVDWSASSYVPTGETWPLDTYFEIKLLVDRATDNVRICKDGTQIYETTNGSGTTGFNNVENFVLSQTSGTGQTAARTYDVDDLDVSYTPSYECDGSLPPVTHTVTPSVGTPSGSISPNTAQTVVDGATATFTLAADTGYEIDNVGGTCGGTLDAGTSVYTTAAVIADCTVVANFKALPVTHTVTPSVGTPSGAISPNTAQTVNDGDAIVFTLTPDAGFEIDNVGGTCGGTLASGTFTTAAVTADCTVIANFKAVPASTHVRISQIYGGGGNTGATFNAKYVELFNPGSSAVALTGMSVQYASPAGTNWSGRVNLTGTIGAHSYFLVQLGSGANGAPMPVTPDQTSTSFSPGGTNGNLALANVTTALACQKAACASDPQVVDLVGFGTGEAFEGTAAAPATSATLAAFRAGDGCIDTNDNAADFITATPAPRNSASPANTCGAPPVTHTVTPSVGTPSGAISPNTAQTVNDGDTAAFTLTPDAGFEIDAVGGTCGGTLDSGTSVYTTAAVTADCTVIADFKAIVVPGDPIIDVTPASLSASQETNQTTTQTLLIENLGGSDLNWGIEEGLPRGTGTGTAERMSPRLATPRQPAPRDWALAPMAEVVQDGGFEAGDPNPFWTVASLNFGSPLCTAALCGTGGGLGPRTGTWWTWLGGIAAVETASVQQDLTISAGGPATLSFWLNVSATSGDASDYMAVLIDSNEVFRVTADNVAAYASGYAQVVIDVSAYADDAVHTLKFDSSFAGTDVTNFMVDDVSLDAGAPPVSGCTAGDILPWASVDTGSGTIAAGGNATVTVTFDSTGLAVGTYSGLLCVNSNDPVNPQVEVPVELTVAPPAGGLVCFSQSHSVAQTFDGTYVRWEDNTFSDTGSITGSNFNPYGATQLSFFWPNSSTGNAGVASATTGGTWLVLNPGDTVGPASTFNTATTGATNWRAGADGYLGFRFACSTASACYGYAHMTTVAPDGYPAVIGDYCFDSTGAAITIPGGIPRHTVTPSVGSPSGTITPDTPQLVDEGTTAAFTLSPALGYHILDVTGTCGGTLAGNTFTTDAVMADCTVVANFEINAAGTDPVIGVTPAAGFSVSQNTNQTTTDTLTIGNSGGGDLNWTIKEENLPRPLSAMPVVERVQQAAQERVGAAVRGSAPAQGDAVKLLLPQAPEAVLHDNGPLTTNAGAGAGGADASALQTAVGNTGYGSNVSVSGGFRVADDFAVPAGGWMVDAITVFAYQTGSTTTSTMNAANLRIWDGVPGAAGSNIVFGDTTTNRLAATAFSGIYRTLDTDLTNADRPIMSVDISVGAILPEGTYWVDWQLGGSLASGPWAPAVTLSGQTGKPGANALQWDGTAWVAATDGGSMAAQDYPFQVNGTPAGGAPACTYLSSIPWLSASPATGTTAAAGSTAVTMTFDSTGVAIGSYAGNICVESNDPANPMVAVPVALDVVPVGATFTVTPSVGAGNGAISPSTAVIVDENGTTAFTLTPGAGYQLGTVGGTCGGTLAGNVFTTAPVTADCSVIANFDAIFPAPYCNVAFPSAVEPISRVVFTGIDNPSDPTVGGSPALENFLSVTGGVVSLDGLYDIAVEGNTGGNYTTKVRAYIDWNQNGSFADAGEMYNLSDLVNSTGADGKQATGSIVVPATATLGTTRMRVIKKFNTAADPCNTAGYGQAEDYTLTVNNDPLPQPEAQVSPISLSLTAQVGTSDTGTLTVSNVGPGRLTFNITRALPEAQGTPESMRGESVTRATVESLAARAAKLGSTLPFAVQDDLIGAYARGGDLPQLGNAILANDPLCDVGTPGLVVHDGNGAPDNGYGWNTTAGTDAKIVDKFTPSAYPASYSTVCVSLLTNAGLTSAPVQVVVFADDGAGGAPGTELGRVSATANNISSALDQSFQAIDISGMGLNIASGSVYIGLEWNAETVSGLYLASDETTAVDAGGYSYSGGAWGATADGFPDYKSMFIRAIEVAAGPPGTGCGSPSAISWLSAAPLSGTINGPGSVAVTVTANAASLAVGTHQALLCVNTNDLAAPQFEIPVTFTVTPLPPAIFSDGFEGDDPPVDPNIVTGMINLPVALGDGDGLTMDFAAGLWGTYDPGRSDNVNLYDYGDGTLSVYWYGDVFTGVGGVVDGGGTEFAVLGSGATVGPASTISAASLKLVNWVGGVDGYLGFAFINSSTSQVNYGYIRMTTVSPGGLPAQVLEYGYNSAGAAITIP</sequence>
<evidence type="ECO:0000313" key="4">
    <source>
        <dbReference type="EMBL" id="MEJ1248244.1"/>
    </source>
</evidence>
<evidence type="ECO:0000259" key="3">
    <source>
        <dbReference type="PROSITE" id="PS51841"/>
    </source>
</evidence>
<dbReference type="InterPro" id="IPR013783">
    <property type="entry name" value="Ig-like_fold"/>
</dbReference>